<dbReference type="Proteomes" id="UP000604341">
    <property type="component" value="Unassembled WGS sequence"/>
</dbReference>
<name>A0ABQ2FLH0_9DEIO</name>
<gene>
    <name evidence="1" type="ORF">GCM10010844_30750</name>
</gene>
<keyword evidence="2" id="KW-1185">Reference proteome</keyword>
<protein>
    <submittedName>
        <fullName evidence="1">Uncharacterized protein</fullName>
    </submittedName>
</protein>
<dbReference type="EMBL" id="BMPE01000011">
    <property type="protein sequence ID" value="GGL09915.1"/>
    <property type="molecule type" value="Genomic_DNA"/>
</dbReference>
<sequence length="126" mass="14102">MDSDRVRSGQEWEIEFTLGGQHETETFRIIGEERPLPCEGRCETVESMATMTASVSKARTDFGEVILRNDRSGQRTAAFKVRQLGRFNEASCSVVLGAKQDKYTALFTPEKASYLVMGSCRVLSVR</sequence>
<organism evidence="1 2">
    <name type="scientific">Deinococcus radiotolerans</name>
    <dbReference type="NCBI Taxonomy" id="1309407"/>
    <lineage>
        <taxon>Bacteria</taxon>
        <taxon>Thermotogati</taxon>
        <taxon>Deinococcota</taxon>
        <taxon>Deinococci</taxon>
        <taxon>Deinococcales</taxon>
        <taxon>Deinococcaceae</taxon>
        <taxon>Deinococcus</taxon>
    </lineage>
</organism>
<reference evidence="2" key="1">
    <citation type="journal article" date="2019" name="Int. J. Syst. Evol. Microbiol.">
        <title>The Global Catalogue of Microorganisms (GCM) 10K type strain sequencing project: providing services to taxonomists for standard genome sequencing and annotation.</title>
        <authorList>
            <consortium name="The Broad Institute Genomics Platform"/>
            <consortium name="The Broad Institute Genome Sequencing Center for Infectious Disease"/>
            <person name="Wu L."/>
            <person name="Ma J."/>
        </authorList>
    </citation>
    <scope>NUCLEOTIDE SEQUENCE [LARGE SCALE GENOMIC DNA]</scope>
    <source>
        <strain evidence="2">JCM 19173</strain>
    </source>
</reference>
<evidence type="ECO:0000313" key="2">
    <source>
        <dbReference type="Proteomes" id="UP000604341"/>
    </source>
</evidence>
<accession>A0ABQ2FLH0</accession>
<proteinExistence type="predicted"/>
<comment type="caution">
    <text evidence="1">The sequence shown here is derived from an EMBL/GenBank/DDBJ whole genome shotgun (WGS) entry which is preliminary data.</text>
</comment>
<evidence type="ECO:0000313" key="1">
    <source>
        <dbReference type="EMBL" id="GGL09915.1"/>
    </source>
</evidence>